<organism evidence="1 2">
    <name type="scientific">Microbacterium rhizosphaerae</name>
    <dbReference type="NCBI Taxonomy" id="1678237"/>
    <lineage>
        <taxon>Bacteria</taxon>
        <taxon>Bacillati</taxon>
        <taxon>Actinomycetota</taxon>
        <taxon>Actinomycetes</taxon>
        <taxon>Micrococcales</taxon>
        <taxon>Microbacteriaceae</taxon>
        <taxon>Microbacterium</taxon>
    </lineage>
</organism>
<evidence type="ECO:0000313" key="2">
    <source>
        <dbReference type="Proteomes" id="UP001323798"/>
    </source>
</evidence>
<sequence>MRRIVGWLTAVVGVIFLGGVVAGIVQTSASANPCPDVPPTTIGAIDVPRGPVAGYCQSELVNAAKIMTAARDMGIGTRTQTVGVMTAIGESKLRNLDYGDAAGPDSRGVFQQRDNGAWGTLSQRMDPYIAARTFFTKLTKVPGWQTMDPTALAHTVQVNQDAGYYSQFWSQAQRIVATLAPSSH</sequence>
<name>A0ABZ0SKR3_9MICO</name>
<keyword evidence="2" id="KW-1185">Reference proteome</keyword>
<accession>A0ABZ0SKR3</accession>
<proteinExistence type="predicted"/>
<evidence type="ECO:0000313" key="1">
    <source>
        <dbReference type="EMBL" id="WPR89203.1"/>
    </source>
</evidence>
<protein>
    <recommendedName>
        <fullName evidence="3">Peptidase M23</fullName>
    </recommendedName>
</protein>
<gene>
    <name evidence="1" type="ORF">SM116_15785</name>
</gene>
<dbReference type="Proteomes" id="UP001323798">
    <property type="component" value="Chromosome"/>
</dbReference>
<dbReference type="EMBL" id="CP139368">
    <property type="protein sequence ID" value="WPR89203.1"/>
    <property type="molecule type" value="Genomic_DNA"/>
</dbReference>
<evidence type="ECO:0008006" key="3">
    <source>
        <dbReference type="Google" id="ProtNLM"/>
    </source>
</evidence>
<dbReference type="RefSeq" id="WP_320941920.1">
    <property type="nucleotide sequence ID" value="NZ_BAABEU010000001.1"/>
</dbReference>
<reference evidence="1 2" key="1">
    <citation type="submission" date="2023-11" db="EMBL/GenBank/DDBJ databases">
        <title>Genome sequence of Microbacterium rhizosphaerae KACC 19337.</title>
        <authorList>
            <person name="Choi H."/>
            <person name="Kim S."/>
            <person name="Kim Y."/>
            <person name="Kwon S.-W."/>
            <person name="Heo J."/>
        </authorList>
    </citation>
    <scope>NUCLEOTIDE SEQUENCE [LARGE SCALE GENOMIC DNA]</scope>
    <source>
        <strain evidence="1 2">KACC 19337</strain>
    </source>
</reference>